<evidence type="ECO:0000313" key="7">
    <source>
        <dbReference type="Proteomes" id="UP001302059"/>
    </source>
</evidence>
<dbReference type="PANTHER" id="PTHR47962:SF5">
    <property type="entry name" value="ATP-DEPENDENT HELICASE LHR-RELATED"/>
    <property type="match status" value="1"/>
</dbReference>
<keyword evidence="6" id="KW-0347">Helicase</keyword>
<dbReference type="InterPro" id="IPR027417">
    <property type="entry name" value="P-loop_NTPase"/>
</dbReference>
<dbReference type="GO" id="GO:0004386">
    <property type="term" value="F:helicase activity"/>
    <property type="evidence" value="ECO:0007669"/>
    <property type="project" value="UniProtKB-KW"/>
</dbReference>
<name>A0ABT7JG06_9DEIO</name>
<gene>
    <name evidence="6" type="ORF">QOL99_04520</name>
</gene>
<keyword evidence="7" id="KW-1185">Reference proteome</keyword>
<evidence type="ECO:0000259" key="5">
    <source>
        <dbReference type="PROSITE" id="PS51194"/>
    </source>
</evidence>
<feature type="region of interest" description="Disordered" evidence="3">
    <location>
        <begin position="125"/>
        <end position="160"/>
    </location>
</feature>
<accession>A0ABT7JG06</accession>
<dbReference type="PROSITE" id="PS51194">
    <property type="entry name" value="HELICASE_CTER"/>
    <property type="match status" value="1"/>
</dbReference>
<evidence type="ECO:0000313" key="6">
    <source>
        <dbReference type="EMBL" id="MDL2343413.1"/>
    </source>
</evidence>
<dbReference type="Proteomes" id="UP001302059">
    <property type="component" value="Unassembled WGS sequence"/>
</dbReference>
<sequence length="1799" mass="201392">MQRINLHALHRKGTLMLSEQLRLQIREALRSDRYRRVPAWRLAKSIRVSEAMLKSELAADPTFEIYTQAKKDGGTYECVRFRLLQVIHALPMSRRDLGYTYGQDAVTEAVLALHAQNALHEVDGELRAGPGTAPGAAPAGGAGAAPWDEIPPPDEGPAGTAAVTPEMLQVLNALENIEQRRINFGLYETFTTTEEIAAELKGVRGDALVKQDLKRLMAARLVMEPRPNLYRSRISEIVRLLKNVKRRFKADDATTAPHLVQSVRVHFQDRRRLRREHDLRETFESLLTEHQERETRRAVRFMQSTFADTLNFKDVTRVQASAVREVGQAYLRREGGAFVITGNTGSGKTEAALLPLLLGLLKERQVDETPGVKVILVYPRQNLAKNQLERVCRYVAALNQTLEDSGRAIEPLSVGMVFGDTPRNDGTLTGTQKDDNRRPWERLNDGYKVPYFTAPDGAPVLASAPVSGTCTLTSSGGPAEGHWRLTTFRATREAIQRTPPDILIITTEMLNRWLQDPQANGVFGLAPKSAPTAKRTAPRAIVLDEIHLYNGIHGSQIASLLRRYQHRLDQAMFAARRDLPVSQQWTKPLILGMSATIGQPAQFLADLTGLYPNRVRALVPTEEDLDPAQGREYFLFIRPESYSRGYRVGDASAAIQTIMTIAHNMPRRAETGRDPAKHRSLVFQDSISKLKKLTVEFKDAETRQGLARFRLTRPTGNIFDSAAFQDGEYWYFEGQDALQYGQNRPQPGAPPRALTSDARPVYSGLTNSQALDQDIVFATTSLEVGYDDPSIQFVLQHHAPTNTASFVQKKGRAGRALQDRPITALTLSKSSFRDAFYYQNPELLTEPDDYQPALNPDNDFVQRYHAVALFFDELTRTTRKDRRRGQAGQSLDEHLAAVRSQLTEMDAKGALTRAYKRITSESLRRQPQHATWQATWEWFEQQLREPEVASRYKSDDASDLMRLCPVFPDNLFSSVNLPIVQVTAPKQSGSDDMDFTSEDVALTFTEFAVGRVSRRYGRQHQLHWRNFMKVEPRGASKHAVAMERYLTKRPGKPAGPFNTNLIRDLSDPALLGPTYDLQFPMNVMRVHGEQPKAFYRLRYLQLYSFGTLNSRDPRSVGADWCWLGRKNPDGTVNVTYVPSAEDRKTKFGEGWRHVSPDSNSVPLSFSVVRPLTGTGGQALPPRATAVLPPLFGRLLRPLEYYYGDLNGERSRLCAWEIHYGAETTTVLVARGQQDEHAGRGHNVVRYINDKDRTSLLYGYDLTTEGMRLPYDQEVLTGLVETLVQEMQEHEERRRHLQDQFLRYLLKSVPWGGGEEGLNVFEQRQMADILCTMRAAGRAAYPDRESFLGALQSDAEFDSLIGAARSYWRDHRTLNEEFVARARQTFKDPVTIDAVNEALYKVGVSAHIKRFLQDTVRHSLKHAARNMFSLQGSTDPNQVGSSTKLHLTHGRDPDDTALYVYERNQDGAGGTRAAARTLAPEVDATGPDALIGLRIKEWWRFTLECPIHQEEALIKAVLDAEGTHPHRRANVVDAVHATLARPIHDRDDAALRAALIHATDHTLDEQSPDLSSLATHLLTDVRVMGQDFRRVDLLCELLDLERALSVAFGRTPLPAELAGHALSELDAGADLPTLRGLLQVYRDHFAALQLPTAAEGEDAAVSDDADGGGEDGAANPDDRFLAQVESLSVSTCVDACPACLASGCDLGPIDVMRHNVSRAWLKRAHQVLTRAFTLAPHEQTIQRVLDVAAASGGFVMFEHHGQVPAAFQRELRQHGFQQYGRLYDPQHLLYRSMIYRAGGA</sequence>
<evidence type="ECO:0000256" key="2">
    <source>
        <dbReference type="ARBA" id="ARBA00022840"/>
    </source>
</evidence>
<keyword evidence="6" id="KW-0378">Hydrolase</keyword>
<evidence type="ECO:0000256" key="3">
    <source>
        <dbReference type="SAM" id="MobiDB-lite"/>
    </source>
</evidence>
<feature type="domain" description="Helicase C-terminal" evidence="5">
    <location>
        <begin position="689"/>
        <end position="868"/>
    </location>
</feature>
<dbReference type="InterPro" id="IPR014001">
    <property type="entry name" value="Helicase_ATP-bd"/>
</dbReference>
<dbReference type="InterPro" id="IPR011545">
    <property type="entry name" value="DEAD/DEAH_box_helicase_dom"/>
</dbReference>
<evidence type="ECO:0000259" key="4">
    <source>
        <dbReference type="PROSITE" id="PS51192"/>
    </source>
</evidence>
<dbReference type="PROSITE" id="PS51192">
    <property type="entry name" value="HELICASE_ATP_BIND_1"/>
    <property type="match status" value="1"/>
</dbReference>
<dbReference type="Gene3D" id="3.40.50.300">
    <property type="entry name" value="P-loop containing nucleotide triphosphate hydrolases"/>
    <property type="match status" value="3"/>
</dbReference>
<feature type="compositionally biased region" description="Low complexity" evidence="3">
    <location>
        <begin position="128"/>
        <end position="137"/>
    </location>
</feature>
<comment type="caution">
    <text evidence="6">The sequence shown here is derived from an EMBL/GenBank/DDBJ whole genome shotgun (WGS) entry which is preliminary data.</text>
</comment>
<dbReference type="Pfam" id="PF00271">
    <property type="entry name" value="Helicase_C"/>
    <property type="match status" value="1"/>
</dbReference>
<feature type="region of interest" description="Disordered" evidence="3">
    <location>
        <begin position="1655"/>
        <end position="1675"/>
    </location>
</feature>
<dbReference type="InterPro" id="IPR052511">
    <property type="entry name" value="ATP-dep_Helicase"/>
</dbReference>
<keyword evidence="1" id="KW-0547">Nucleotide-binding</keyword>
<reference evidence="6 7" key="1">
    <citation type="submission" date="2023-05" db="EMBL/GenBank/DDBJ databases">
        <authorList>
            <person name="Gao F."/>
        </authorList>
    </citation>
    <scope>NUCLEOTIDE SEQUENCE [LARGE SCALE GENOMIC DNA]</scope>
    <source>
        <strain evidence="6 7">MIMF12</strain>
    </source>
</reference>
<dbReference type="RefSeq" id="WP_285521805.1">
    <property type="nucleotide sequence ID" value="NZ_JASNGB010000022.1"/>
</dbReference>
<dbReference type="Pfam" id="PF00270">
    <property type="entry name" value="DEAD"/>
    <property type="match status" value="1"/>
</dbReference>
<dbReference type="InterPro" id="IPR001650">
    <property type="entry name" value="Helicase_C-like"/>
</dbReference>
<keyword evidence="2" id="KW-0067">ATP-binding</keyword>
<dbReference type="EMBL" id="JASNGB010000022">
    <property type="protein sequence ID" value="MDL2343413.1"/>
    <property type="molecule type" value="Genomic_DNA"/>
</dbReference>
<evidence type="ECO:0000256" key="1">
    <source>
        <dbReference type="ARBA" id="ARBA00022741"/>
    </source>
</evidence>
<dbReference type="SMART" id="SM00487">
    <property type="entry name" value="DEXDc"/>
    <property type="match status" value="1"/>
</dbReference>
<organism evidence="6 7">
    <name type="scientific">Deinococcus rhizophilus</name>
    <dbReference type="NCBI Taxonomy" id="3049544"/>
    <lineage>
        <taxon>Bacteria</taxon>
        <taxon>Thermotogati</taxon>
        <taxon>Deinococcota</taxon>
        <taxon>Deinococci</taxon>
        <taxon>Deinococcales</taxon>
        <taxon>Deinococcaceae</taxon>
        <taxon>Deinococcus</taxon>
    </lineage>
</organism>
<dbReference type="SUPFAM" id="SSF52540">
    <property type="entry name" value="P-loop containing nucleoside triphosphate hydrolases"/>
    <property type="match status" value="1"/>
</dbReference>
<proteinExistence type="predicted"/>
<dbReference type="PANTHER" id="PTHR47962">
    <property type="entry name" value="ATP-DEPENDENT HELICASE LHR-RELATED-RELATED"/>
    <property type="match status" value="1"/>
</dbReference>
<feature type="compositionally biased region" description="Acidic residues" evidence="3">
    <location>
        <begin position="1655"/>
        <end position="1668"/>
    </location>
</feature>
<feature type="domain" description="Helicase ATP-binding" evidence="4">
    <location>
        <begin position="329"/>
        <end position="615"/>
    </location>
</feature>
<protein>
    <submittedName>
        <fullName evidence="6">DEAD/DEAH box helicase</fullName>
    </submittedName>
</protein>